<dbReference type="GeneID" id="36843175"/>
<evidence type="ECO:0000313" key="1">
    <source>
        <dbReference type="EMBL" id="AVK76462.1"/>
    </source>
</evidence>
<reference evidence="1" key="1">
    <citation type="journal article" date="2018" name="Nat. Commun.">
        <title>Diversity and evolution of the emerging Pandoraviridae family.</title>
        <authorList>
            <person name="Legendre M."/>
            <person name="Fabre E."/>
            <person name="Poirot O."/>
            <person name="Jeudy S."/>
            <person name="Lartigue A."/>
            <person name="Alempic J.M."/>
            <person name="Beucher L."/>
            <person name="Philippe N."/>
            <person name="Bertaux L."/>
            <person name="Christo-Foroux E."/>
            <person name="Labadie K."/>
            <person name="Coute Y."/>
            <person name="Abergel C."/>
            <person name="Claverie J.M."/>
        </authorList>
    </citation>
    <scope>NUCLEOTIDE SEQUENCE [LARGE SCALE GENOMIC DNA]</scope>
    <source>
        <strain evidence="1">Neocaledonia</strain>
    </source>
</reference>
<dbReference type="KEGG" id="vg:36843175"/>
<dbReference type="EMBL" id="MG011690">
    <property type="protein sequence ID" value="AVK76462.1"/>
    <property type="molecule type" value="Genomic_DNA"/>
</dbReference>
<accession>A0A2U7UDH7</accession>
<name>A0A2U7UDH7_9VIRU</name>
<protein>
    <submittedName>
        <fullName evidence="1">Uncharacterized protein</fullName>
    </submittedName>
</protein>
<gene>
    <name evidence="1" type="ORF">pneo_cds_855</name>
</gene>
<proteinExistence type="predicted"/>
<dbReference type="RefSeq" id="YP_009482465.1">
    <property type="nucleotide sequence ID" value="NC_037666.1"/>
</dbReference>
<sequence length="374" mass="40040">MDTIQSPYDDNGAPFYFNDDAKEIIDENDNDNDDVDDLTMETPMDLDALLAPPPVNAMERLAMTALVEDDPRVVEQAVLSLCRAARVGGSADACRALAQRVHDATTTTDDEANGVRRAFDMLCEALGDRSGLCDLWRSPAEWAQRYPALAAWPRASSTDAPLASAAVSLRRIRALRRCALYALLVGVASAEGTLGSIPPYEAVTLDDLERWARDWQSGVGSETAIAVPPLPLAGPLGPPGVPTERMFPILTDVAEAIPMGHNELVARAYLEGPASLYGQSAENRSTLARPFSRSVMRGLRDLLVRGLVATDSADAAPSACLGDHVNIFAAYPGTRPAIARHLRDDTESKTVDVGVLLALPAPHGAVNDAWTSPF</sequence>
<organism evidence="1">
    <name type="scientific">Pandoravirus neocaledonia</name>
    <dbReference type="NCBI Taxonomy" id="2107708"/>
    <lineage>
        <taxon>Viruses</taxon>
        <taxon>Pandoravirus</taxon>
    </lineage>
</organism>
<dbReference type="Proteomes" id="UP000249287">
    <property type="component" value="Segment"/>
</dbReference>